<protein>
    <submittedName>
        <fullName evidence="3">Uncharacterized protein</fullName>
    </submittedName>
</protein>
<evidence type="ECO:0000313" key="3">
    <source>
        <dbReference type="EMBL" id="MBT1708054.1"/>
    </source>
</evidence>
<evidence type="ECO:0000256" key="1">
    <source>
        <dbReference type="SAM" id="MobiDB-lite"/>
    </source>
</evidence>
<dbReference type="RefSeq" id="WP_254083646.1">
    <property type="nucleotide sequence ID" value="NZ_JAHESE010000005.1"/>
</dbReference>
<name>A0AAP2DX90_9BACT</name>
<feature type="signal peptide" evidence="2">
    <location>
        <begin position="1"/>
        <end position="26"/>
    </location>
</feature>
<organism evidence="3 4">
    <name type="scientific">Dawidia cretensis</name>
    <dbReference type="NCBI Taxonomy" id="2782350"/>
    <lineage>
        <taxon>Bacteria</taxon>
        <taxon>Pseudomonadati</taxon>
        <taxon>Bacteroidota</taxon>
        <taxon>Cytophagia</taxon>
        <taxon>Cytophagales</taxon>
        <taxon>Chryseotaleaceae</taxon>
        <taxon>Dawidia</taxon>
    </lineage>
</organism>
<dbReference type="EMBL" id="JAHESE010000005">
    <property type="protein sequence ID" value="MBT1708054.1"/>
    <property type="molecule type" value="Genomic_DNA"/>
</dbReference>
<evidence type="ECO:0000313" key="4">
    <source>
        <dbReference type="Proteomes" id="UP001319080"/>
    </source>
</evidence>
<proteinExistence type="predicted"/>
<dbReference type="Pfam" id="PF17957">
    <property type="entry name" value="Big_7"/>
    <property type="match status" value="1"/>
</dbReference>
<dbReference type="Gene3D" id="2.60.40.10">
    <property type="entry name" value="Immunoglobulins"/>
    <property type="match status" value="1"/>
</dbReference>
<sequence length="524" mass="58317">MQTKFLLPLYASCLLLLALTTSSCSSDDNNKSENDGTLSLRFTNPTSGQTISGTVTVSLQAEGTSTPDKIDLYLNDALIETLTITPYSFSWNTTTLTAGAYRLKAVAIDLAGREAEASVQVTLQPSQTQELLTVPVRAGFFHGTNRPEKGYIVITDHDWNLIVSGELQNDKTLTLASNTFTGDDFIVTELYINNDYINATSYLHTAAGTWSLNDPYLLEARNPINVSVNFLTSGANYTVSTNANFSSPSIYSNAFFNELNLLSKDLDLTVSPGKLYVTQYGQGALYFHMYDDNTIVKGGQYKVDLSQINTDDIRYQLLDHPVEVEPGRNATVELFGLTTAGSLQEGFRIGIFQQFDNVLAYFLPPDDFNPFQDYFSITSFTWQNREIENSGFGLYDLSRPEVQATISDETTAGLTFTTSGDLDLFQLTFDVGEDATFVDGTWRVVGPAVNDQHIQAPELPEYIQDALWFTDFKTVRVKGKVRLIDYTSLDSYADITTHIRNTPRGFTALNDKKEKKQVDLDFRN</sequence>
<dbReference type="Proteomes" id="UP001319080">
    <property type="component" value="Unassembled WGS sequence"/>
</dbReference>
<keyword evidence="2" id="KW-0732">Signal</keyword>
<keyword evidence="4" id="KW-1185">Reference proteome</keyword>
<dbReference type="PROSITE" id="PS51257">
    <property type="entry name" value="PROKAR_LIPOPROTEIN"/>
    <property type="match status" value="1"/>
</dbReference>
<dbReference type="InterPro" id="IPR013783">
    <property type="entry name" value="Ig-like_fold"/>
</dbReference>
<feature type="chain" id="PRO_5042929843" evidence="2">
    <location>
        <begin position="27"/>
        <end position="524"/>
    </location>
</feature>
<accession>A0AAP2DX90</accession>
<comment type="caution">
    <text evidence="3">The sequence shown here is derived from an EMBL/GenBank/DDBJ whole genome shotgun (WGS) entry which is preliminary data.</text>
</comment>
<reference evidence="3 4" key="1">
    <citation type="submission" date="2021-05" db="EMBL/GenBank/DDBJ databases">
        <title>A Polyphasic approach of four new species of the genus Ohtaekwangia: Ohtaekwangia histidinii sp. nov., Ohtaekwangia cretensis sp. nov., Ohtaekwangia indiensis sp. nov., Ohtaekwangia reichenbachii sp. nov. from diverse environment.</title>
        <authorList>
            <person name="Octaviana S."/>
        </authorList>
    </citation>
    <scope>NUCLEOTIDE SEQUENCE [LARGE SCALE GENOMIC DNA]</scope>
    <source>
        <strain evidence="3 4">PWU5</strain>
    </source>
</reference>
<gene>
    <name evidence="3" type="ORF">KK062_07465</name>
</gene>
<dbReference type="AlphaFoldDB" id="A0AAP2DX90"/>
<feature type="region of interest" description="Disordered" evidence="1">
    <location>
        <begin position="24"/>
        <end position="43"/>
    </location>
</feature>
<evidence type="ECO:0000256" key="2">
    <source>
        <dbReference type="SAM" id="SignalP"/>
    </source>
</evidence>